<name>A0A150GNJ9_GONPE</name>
<keyword evidence="4" id="KW-0443">Lipid metabolism</keyword>
<gene>
    <name evidence="7" type="ORF">GPECTOR_13g860</name>
</gene>
<evidence type="ECO:0000259" key="6">
    <source>
        <dbReference type="PROSITE" id="PS51393"/>
    </source>
</evidence>
<comment type="similarity">
    <text evidence="4">Belongs to the lipoxygenase family.</text>
</comment>
<evidence type="ECO:0000256" key="5">
    <source>
        <dbReference type="SAM" id="MobiDB-lite"/>
    </source>
</evidence>
<keyword evidence="4" id="KW-0276">Fatty acid metabolism</keyword>
<dbReference type="Gene3D" id="4.10.375.10">
    <property type="entry name" value="Lipoxygenase-1, Domain 2"/>
    <property type="match status" value="1"/>
</dbReference>
<protein>
    <recommendedName>
        <fullName evidence="4">Lipoxygenase</fullName>
        <ecNumber evidence="4">1.13.11.-</ecNumber>
    </recommendedName>
</protein>
<dbReference type="Gene3D" id="2.60.60.20">
    <property type="entry name" value="PLAT/LH2 domain"/>
    <property type="match status" value="1"/>
</dbReference>
<comment type="caution">
    <text evidence="7">The sequence shown here is derived from an EMBL/GenBank/DDBJ whole genome shotgun (WGS) entry which is preliminary data.</text>
</comment>
<dbReference type="InterPro" id="IPR000907">
    <property type="entry name" value="LipOase"/>
</dbReference>
<dbReference type="InterPro" id="IPR001246">
    <property type="entry name" value="LipOase_plant"/>
</dbReference>
<dbReference type="Gene3D" id="1.20.245.10">
    <property type="entry name" value="Lipoxygenase-1, Domain 5"/>
    <property type="match status" value="1"/>
</dbReference>
<reference evidence="8" key="1">
    <citation type="journal article" date="2016" name="Nat. Commun.">
        <title>The Gonium pectorale genome demonstrates co-option of cell cycle regulation during the evolution of multicellularity.</title>
        <authorList>
            <person name="Hanschen E.R."/>
            <person name="Marriage T.N."/>
            <person name="Ferris P.J."/>
            <person name="Hamaji T."/>
            <person name="Toyoda A."/>
            <person name="Fujiyama A."/>
            <person name="Neme R."/>
            <person name="Noguchi H."/>
            <person name="Minakuchi Y."/>
            <person name="Suzuki M."/>
            <person name="Kawai-Toyooka H."/>
            <person name="Smith D.R."/>
            <person name="Sparks H."/>
            <person name="Anderson J."/>
            <person name="Bakaric R."/>
            <person name="Luria V."/>
            <person name="Karger A."/>
            <person name="Kirschner M.W."/>
            <person name="Durand P.M."/>
            <person name="Michod R.E."/>
            <person name="Nozaki H."/>
            <person name="Olson B.J."/>
        </authorList>
    </citation>
    <scope>NUCLEOTIDE SEQUENCE [LARGE SCALE GENOMIC DNA]</scope>
    <source>
        <strain evidence="8">NIES-2863</strain>
    </source>
</reference>
<dbReference type="OrthoDB" id="407298at2759"/>
<proteinExistence type="inferred from homology"/>
<dbReference type="Proteomes" id="UP000075714">
    <property type="component" value="Unassembled WGS sequence"/>
</dbReference>
<evidence type="ECO:0000313" key="7">
    <source>
        <dbReference type="EMBL" id="KXZ51371.1"/>
    </source>
</evidence>
<dbReference type="InterPro" id="IPR013819">
    <property type="entry name" value="LipOase_C"/>
</dbReference>
<accession>A0A150GNJ9</accession>
<keyword evidence="1" id="KW-0479">Metal-binding</keyword>
<evidence type="ECO:0000256" key="1">
    <source>
        <dbReference type="ARBA" id="ARBA00022723"/>
    </source>
</evidence>
<dbReference type="Gene3D" id="3.10.450.60">
    <property type="match status" value="1"/>
</dbReference>
<evidence type="ECO:0000256" key="4">
    <source>
        <dbReference type="RuleBase" id="RU003975"/>
    </source>
</evidence>
<dbReference type="GO" id="GO:0046872">
    <property type="term" value="F:metal ion binding"/>
    <property type="evidence" value="ECO:0007669"/>
    <property type="project" value="UniProtKB-UniRule"/>
</dbReference>
<dbReference type="InterPro" id="IPR020834">
    <property type="entry name" value="LipOase_CS"/>
</dbReference>
<dbReference type="Pfam" id="PF00305">
    <property type="entry name" value="Lipoxygenase"/>
    <property type="match status" value="2"/>
</dbReference>
<keyword evidence="3" id="KW-0560">Oxidoreductase</keyword>
<dbReference type="GO" id="GO:0031408">
    <property type="term" value="P:oxylipin biosynthetic process"/>
    <property type="evidence" value="ECO:0007669"/>
    <property type="project" value="UniProtKB-UniRule"/>
</dbReference>
<evidence type="ECO:0000313" key="8">
    <source>
        <dbReference type="Proteomes" id="UP000075714"/>
    </source>
</evidence>
<organism evidence="7 8">
    <name type="scientific">Gonium pectorale</name>
    <name type="common">Green alga</name>
    <dbReference type="NCBI Taxonomy" id="33097"/>
    <lineage>
        <taxon>Eukaryota</taxon>
        <taxon>Viridiplantae</taxon>
        <taxon>Chlorophyta</taxon>
        <taxon>core chlorophytes</taxon>
        <taxon>Chlorophyceae</taxon>
        <taxon>CS clade</taxon>
        <taxon>Chlamydomonadales</taxon>
        <taxon>Volvocaceae</taxon>
        <taxon>Gonium</taxon>
    </lineage>
</organism>
<feature type="domain" description="Lipoxygenase" evidence="6">
    <location>
        <begin position="150"/>
        <end position="880"/>
    </location>
</feature>
<dbReference type="PROSITE" id="PS00081">
    <property type="entry name" value="LIPOXYGENASE_2"/>
    <property type="match status" value="1"/>
</dbReference>
<keyword evidence="2" id="KW-0223">Dioxygenase</keyword>
<dbReference type="AlphaFoldDB" id="A0A150GNJ9"/>
<sequence>MGAAAPATSPDIGKSGVGSVSGAVKTWRCAIHSAAPLTDAAGTKLEIVIVDIDSETRSEPVSIDAWRSAKTEINVDGQKGWVRDGPVTLPASIKNPGAVLIRKLPGKDGKAGLEYISYVKLISPTSVHVLPAHSYVSSDQGWRSFFTGTAFLPKDTPVALLDDRERELASLQGTPESRVKTRKGADRVYWYQVYDDLSSGKTDPALVRPNLGNSKDLPYPRRLATNRGTEPDGREKGAPEGEDYWLPYDEQFSSYKNKDFMGDAITAVLPKVFAVISESGNNPDMKLGNIMSTLIKGKVNQAAAKLTGQEANIDNYEDFADSLAMFKKDAGGSESLKPTMLYPKGSQNGGPAAATPAPAASAFRAADGAWDFTLDDATATELNKSIEAEKAASGPLSKLTSTVAKISGKVADKLKGGVKDINELLYFPVPKVLEGRPDAWYTDEEYGRQILAGFNPMVISALKVLPETFGSAIRGEHINAELQGSTLEQLVAEAAAGAKPRLFHIDYWDLSAFWDDAEKKGVKTGMVQHAGRAVFYLRKDANGNDDGLIPVAFELAHPDTHKTNKALPRSAGVVYSRAALAHDPQTLAVWRLAKFVFKSLDSAFHQLVSHWNRTHACMEPFLIAMKRQISVMHPVYKLMVPHFRYTLHINRNARQQLISSGGTIEGNFSAGPYALRLASAVYGKYWTFASQALPEDLKARGMVDPSGKPWTNYPYADDGLAIWGALTKYFETYLGLYYKSDADVVGDSELQAWWNEVKTEGHPDLVKFGLRTEAEVWGFTGPIPSVAKLVHILATIAYMTSAHHAAVNFGQYDFAALTLNCSSCIRRNMPAPGEKAYTDLVNAAIGTPQERIIMKYLAGPKSAAKVGGGRRMRVGGDVCG</sequence>
<dbReference type="UniPathway" id="UPA00382"/>
<dbReference type="SUPFAM" id="SSF48484">
    <property type="entry name" value="Lipoxigenase"/>
    <property type="match status" value="2"/>
</dbReference>
<keyword evidence="4" id="KW-0925">Oxylipin biosynthesis</keyword>
<dbReference type="PRINTS" id="PR00468">
    <property type="entry name" value="PLTLPOXGNASE"/>
</dbReference>
<feature type="compositionally biased region" description="Basic and acidic residues" evidence="5">
    <location>
        <begin position="229"/>
        <end position="239"/>
    </location>
</feature>
<keyword evidence="8" id="KW-1185">Reference proteome</keyword>
<feature type="region of interest" description="Disordered" evidence="5">
    <location>
        <begin position="202"/>
        <end position="243"/>
    </location>
</feature>
<dbReference type="GO" id="GO:0006633">
    <property type="term" value="P:fatty acid biosynthetic process"/>
    <property type="evidence" value="ECO:0007669"/>
    <property type="project" value="UniProtKB-KW"/>
</dbReference>
<dbReference type="PROSITE" id="PS51393">
    <property type="entry name" value="LIPOXYGENASE_3"/>
    <property type="match status" value="1"/>
</dbReference>
<dbReference type="GO" id="GO:0016702">
    <property type="term" value="F:oxidoreductase activity, acting on single donors with incorporation of molecular oxygen, incorporation of two atoms of oxygen"/>
    <property type="evidence" value="ECO:0007669"/>
    <property type="project" value="InterPro"/>
</dbReference>
<comment type="pathway">
    <text evidence="4">Lipid metabolism; oxylipin biosynthesis.</text>
</comment>
<evidence type="ECO:0000256" key="3">
    <source>
        <dbReference type="ARBA" id="ARBA00023002"/>
    </source>
</evidence>
<dbReference type="EC" id="1.13.11.-" evidence="4"/>
<dbReference type="EMBL" id="LSYV01000014">
    <property type="protein sequence ID" value="KXZ51371.1"/>
    <property type="molecule type" value="Genomic_DNA"/>
</dbReference>
<keyword evidence="4" id="KW-0275">Fatty acid biosynthesis</keyword>
<dbReference type="GO" id="GO:0034440">
    <property type="term" value="P:lipid oxidation"/>
    <property type="evidence" value="ECO:0007669"/>
    <property type="project" value="InterPro"/>
</dbReference>
<dbReference type="PRINTS" id="PR00087">
    <property type="entry name" value="LIPOXYGENASE"/>
</dbReference>
<dbReference type="InterPro" id="IPR036226">
    <property type="entry name" value="LipOase_C_sf"/>
</dbReference>
<evidence type="ECO:0000256" key="2">
    <source>
        <dbReference type="ARBA" id="ARBA00022964"/>
    </source>
</evidence>
<keyword evidence="4" id="KW-0444">Lipid biosynthesis</keyword>
<comment type="function">
    <text evidence="4">Plant lipoxygenase may be involved in a number of diverse aspects of plant physiology including growth and development, pest resistance, and senescence or responses to wounding.</text>
</comment>
<dbReference type="PANTHER" id="PTHR11771">
    <property type="entry name" value="LIPOXYGENASE"/>
    <property type="match status" value="1"/>
</dbReference>